<name>A0A7J4XVH0_BACOV</name>
<accession>A0A7J4XVH0</accession>
<evidence type="ECO:0000313" key="2">
    <source>
        <dbReference type="EMBL" id="KAA4625161.1"/>
    </source>
</evidence>
<evidence type="ECO:0000313" key="3">
    <source>
        <dbReference type="Proteomes" id="UP000424805"/>
    </source>
</evidence>
<dbReference type="Pfam" id="PF00534">
    <property type="entry name" value="Glycos_transf_1"/>
    <property type="match status" value="1"/>
</dbReference>
<dbReference type="Gene3D" id="3.40.50.2000">
    <property type="entry name" value="Glycogen Phosphorylase B"/>
    <property type="match status" value="2"/>
</dbReference>
<dbReference type="SUPFAM" id="SSF53756">
    <property type="entry name" value="UDP-Glycosyltransferase/glycogen phosphorylase"/>
    <property type="match status" value="1"/>
</dbReference>
<comment type="caution">
    <text evidence="2">The sequence shown here is derived from an EMBL/GenBank/DDBJ whole genome shotgun (WGS) entry which is preliminary data.</text>
</comment>
<dbReference type="PANTHER" id="PTHR12526:SF630">
    <property type="entry name" value="GLYCOSYLTRANSFERASE"/>
    <property type="match status" value="1"/>
</dbReference>
<dbReference type="CDD" id="cd03801">
    <property type="entry name" value="GT4_PimA-like"/>
    <property type="match status" value="1"/>
</dbReference>
<dbReference type="AlphaFoldDB" id="A0A7J4XVH0"/>
<organism evidence="2 3">
    <name type="scientific">Bacteroides ovatus</name>
    <dbReference type="NCBI Taxonomy" id="28116"/>
    <lineage>
        <taxon>Bacteria</taxon>
        <taxon>Pseudomonadati</taxon>
        <taxon>Bacteroidota</taxon>
        <taxon>Bacteroidia</taxon>
        <taxon>Bacteroidales</taxon>
        <taxon>Bacteroidaceae</taxon>
        <taxon>Bacteroides</taxon>
    </lineage>
</organism>
<proteinExistence type="predicted"/>
<protein>
    <submittedName>
        <fullName evidence="2">Glycosyltransferase family 4 protein</fullName>
    </submittedName>
</protein>
<sequence>MIKIGFFLENLPLGFIDYTNILQGNPGVGGTEFQVVLNAYLLSRNAKYKIYLFAQMESKFPEEIDVIIEKDFSKCIQLCEEYDIKYLIFKEQPHWITNNCFQNIPSCVNLIAWCHNFLSVKRLDFYAQNQSFKSIIMVGKEQAELYRDHKAFPKIDYIYNGNVIPSLEEMKDLIACRNRKNIVTYIGSMYPYKGFHVLAKAWKKVVKYVPDAELYVIGSADVYNVNSRKGKYNIALPNYEKTFISYLTKNGEIMNNVHFMGKMGVEKNDILKKTKVGVPNPSGRTETFGISAIEMQVMGCCVVTKKCCGFLDTVINKKNLYLSNSSLADYIIRNLKSPDFDYVSVHNVIKDKFDYMSTIKDWGELFENLEQGNPKIHDFTHNIQNKEFDFKWLRLIIQKINQRFNYIFPPLVKWKEWKFYRKIDYLSDKEAFIKD</sequence>
<keyword evidence="2" id="KW-0808">Transferase</keyword>
<dbReference type="InterPro" id="IPR001296">
    <property type="entry name" value="Glyco_trans_1"/>
</dbReference>
<evidence type="ECO:0000259" key="1">
    <source>
        <dbReference type="Pfam" id="PF00534"/>
    </source>
</evidence>
<reference evidence="2 3" key="1">
    <citation type="journal article" date="2019" name="Nat. Med.">
        <title>A library of human gut bacterial isolates paired with longitudinal multiomics data enables mechanistic microbiome research.</title>
        <authorList>
            <person name="Poyet M."/>
            <person name="Groussin M."/>
            <person name="Gibbons S.M."/>
            <person name="Avila-Pacheco J."/>
            <person name="Jiang X."/>
            <person name="Kearney S.M."/>
            <person name="Perrotta A.R."/>
            <person name="Berdy B."/>
            <person name="Zhao S."/>
            <person name="Lieberman T.D."/>
            <person name="Swanson P.K."/>
            <person name="Smith M."/>
            <person name="Roesemann S."/>
            <person name="Alexander J.E."/>
            <person name="Rich S.A."/>
            <person name="Livny J."/>
            <person name="Vlamakis H."/>
            <person name="Clish C."/>
            <person name="Bullock K."/>
            <person name="Deik A."/>
            <person name="Scott J."/>
            <person name="Pierce K.A."/>
            <person name="Xavier R.J."/>
            <person name="Alm E.J."/>
        </authorList>
    </citation>
    <scope>NUCLEOTIDE SEQUENCE [LARGE SCALE GENOMIC DNA]</scope>
    <source>
        <strain evidence="2 3">BIOML-A15</strain>
    </source>
</reference>
<dbReference type="GO" id="GO:0016757">
    <property type="term" value="F:glycosyltransferase activity"/>
    <property type="evidence" value="ECO:0007669"/>
    <property type="project" value="InterPro"/>
</dbReference>
<dbReference type="EMBL" id="VWFP01000016">
    <property type="protein sequence ID" value="KAA4625161.1"/>
    <property type="molecule type" value="Genomic_DNA"/>
</dbReference>
<dbReference type="Proteomes" id="UP000424805">
    <property type="component" value="Unassembled WGS sequence"/>
</dbReference>
<feature type="domain" description="Glycosyl transferase family 1" evidence="1">
    <location>
        <begin position="177"/>
        <end position="338"/>
    </location>
</feature>
<gene>
    <name evidence="2" type="ORF">F3B90_16290</name>
</gene>
<dbReference type="PANTHER" id="PTHR12526">
    <property type="entry name" value="GLYCOSYLTRANSFERASE"/>
    <property type="match status" value="1"/>
</dbReference>